<evidence type="ECO:0000256" key="6">
    <source>
        <dbReference type="ARBA" id="ARBA00022763"/>
    </source>
</evidence>
<evidence type="ECO:0000256" key="15">
    <source>
        <dbReference type="ARBA" id="ARBA00041979"/>
    </source>
</evidence>
<keyword evidence="8" id="KW-0460">Magnesium</keyword>
<evidence type="ECO:0000256" key="3">
    <source>
        <dbReference type="ARBA" id="ARBA00022457"/>
    </source>
</evidence>
<evidence type="ECO:0000256" key="11">
    <source>
        <dbReference type="ARBA" id="ARBA00036904"/>
    </source>
</evidence>
<comment type="cofactor">
    <cofactor evidence="1">
        <name>Mg(2+)</name>
        <dbReference type="ChEBI" id="CHEBI:18420"/>
    </cofactor>
</comment>
<evidence type="ECO:0000256" key="12">
    <source>
        <dbReference type="ARBA" id="ARBA00038905"/>
    </source>
</evidence>
<keyword evidence="7 17" id="KW-0378">Hydrolase</keyword>
<dbReference type="InterPro" id="IPR047127">
    <property type="entry name" value="MutT-like"/>
</dbReference>
<protein>
    <recommendedName>
        <fullName evidence="13">8-oxo-dGTP diphosphatase</fullName>
        <ecNumber evidence="12">3.6.1.55</ecNumber>
    </recommendedName>
    <alternativeName>
        <fullName evidence="16">7,8-dihydro-8-oxoguanine-triphosphatase</fullName>
    </alternativeName>
    <alternativeName>
        <fullName evidence="15">Mutator protein MutT</fullName>
    </alternativeName>
    <alternativeName>
        <fullName evidence="14">dGTP pyrophosphohydrolase</fullName>
    </alternativeName>
</protein>
<evidence type="ECO:0000256" key="9">
    <source>
        <dbReference type="ARBA" id="ARBA00023204"/>
    </source>
</evidence>
<dbReference type="PRINTS" id="PR00502">
    <property type="entry name" value="NUDIXFAMILY"/>
</dbReference>
<gene>
    <name evidence="19" type="ORF">M2650_08590</name>
</gene>
<evidence type="ECO:0000256" key="1">
    <source>
        <dbReference type="ARBA" id="ARBA00001946"/>
    </source>
</evidence>
<comment type="caution">
    <text evidence="19">The sequence shown here is derived from an EMBL/GenBank/DDBJ whole genome shotgun (WGS) entry which is preliminary data.</text>
</comment>
<keyword evidence="5" id="KW-0479">Metal-binding</keyword>
<comment type="catalytic activity">
    <reaction evidence="11">
        <text>8-oxo-GTP + H2O = 8-oxo-GMP + diphosphate + H(+)</text>
        <dbReference type="Rhea" id="RHEA:67616"/>
        <dbReference type="ChEBI" id="CHEBI:15377"/>
        <dbReference type="ChEBI" id="CHEBI:15378"/>
        <dbReference type="ChEBI" id="CHEBI:33019"/>
        <dbReference type="ChEBI" id="CHEBI:143553"/>
        <dbReference type="ChEBI" id="CHEBI:145694"/>
    </reaction>
</comment>
<evidence type="ECO:0000256" key="14">
    <source>
        <dbReference type="ARBA" id="ARBA00041592"/>
    </source>
</evidence>
<evidence type="ECO:0000313" key="19">
    <source>
        <dbReference type="EMBL" id="MCL1634685.1"/>
    </source>
</evidence>
<evidence type="ECO:0000256" key="13">
    <source>
        <dbReference type="ARBA" id="ARBA00040794"/>
    </source>
</evidence>
<keyword evidence="9" id="KW-0234">DNA repair</keyword>
<reference evidence="19 20" key="1">
    <citation type="submission" date="2022-05" db="EMBL/GenBank/DDBJ databases">
        <title>Luteimonas sp. SX5, whole genome shotgun sequencing project.</title>
        <authorList>
            <person name="Zhao G."/>
            <person name="Shen L."/>
        </authorList>
    </citation>
    <scope>NUCLEOTIDE SEQUENCE [LARGE SCALE GENOMIC DNA]</scope>
    <source>
        <strain evidence="19 20">SX5</strain>
    </source>
</reference>
<evidence type="ECO:0000256" key="10">
    <source>
        <dbReference type="ARBA" id="ARBA00035861"/>
    </source>
</evidence>
<dbReference type="EMBL" id="JAMBEP010000001">
    <property type="protein sequence ID" value="MCL1634685.1"/>
    <property type="molecule type" value="Genomic_DNA"/>
</dbReference>
<dbReference type="PANTHER" id="PTHR47707">
    <property type="entry name" value="8-OXO-DGTP DIPHOSPHATASE"/>
    <property type="match status" value="1"/>
</dbReference>
<dbReference type="PROSITE" id="PS00893">
    <property type="entry name" value="NUDIX_BOX"/>
    <property type="match status" value="1"/>
</dbReference>
<accession>A0ABT0MIK0</accession>
<dbReference type="EC" id="3.6.1.55" evidence="12"/>
<dbReference type="Gene3D" id="3.90.79.10">
    <property type="entry name" value="Nucleoside Triphosphate Pyrophosphohydrolase"/>
    <property type="match status" value="1"/>
</dbReference>
<keyword evidence="20" id="KW-1185">Reference proteome</keyword>
<dbReference type="RefSeq" id="WP_249473266.1">
    <property type="nucleotide sequence ID" value="NZ_JAMBEP010000001.1"/>
</dbReference>
<dbReference type="InterPro" id="IPR015797">
    <property type="entry name" value="NUDIX_hydrolase-like_dom_sf"/>
</dbReference>
<keyword evidence="3" id="KW-0515">Mutator protein</keyword>
<organism evidence="19 20">
    <name type="scientific">Luteimonas galliterrae</name>
    <dbReference type="NCBI Taxonomy" id="2940486"/>
    <lineage>
        <taxon>Bacteria</taxon>
        <taxon>Pseudomonadati</taxon>
        <taxon>Pseudomonadota</taxon>
        <taxon>Gammaproteobacteria</taxon>
        <taxon>Lysobacterales</taxon>
        <taxon>Lysobacteraceae</taxon>
        <taxon>Luteimonas</taxon>
    </lineage>
</organism>
<evidence type="ECO:0000313" key="20">
    <source>
        <dbReference type="Proteomes" id="UP001431217"/>
    </source>
</evidence>
<feature type="domain" description="Nudix hydrolase" evidence="18">
    <location>
        <begin position="4"/>
        <end position="131"/>
    </location>
</feature>
<dbReference type="Pfam" id="PF00293">
    <property type="entry name" value="NUDIX"/>
    <property type="match status" value="1"/>
</dbReference>
<evidence type="ECO:0000256" key="7">
    <source>
        <dbReference type="ARBA" id="ARBA00022801"/>
    </source>
</evidence>
<evidence type="ECO:0000256" key="2">
    <source>
        <dbReference type="ARBA" id="ARBA00005582"/>
    </source>
</evidence>
<name>A0ABT0MIK0_9GAMM</name>
<dbReference type="InterPro" id="IPR020476">
    <property type="entry name" value="Nudix_hydrolase"/>
</dbReference>
<dbReference type="Proteomes" id="UP001431217">
    <property type="component" value="Unassembled WGS sequence"/>
</dbReference>
<proteinExistence type="inferred from homology"/>
<evidence type="ECO:0000259" key="18">
    <source>
        <dbReference type="PROSITE" id="PS51462"/>
    </source>
</evidence>
<comment type="similarity">
    <text evidence="2 17">Belongs to the Nudix hydrolase family.</text>
</comment>
<dbReference type="PROSITE" id="PS51462">
    <property type="entry name" value="NUDIX"/>
    <property type="match status" value="1"/>
</dbReference>
<evidence type="ECO:0000256" key="8">
    <source>
        <dbReference type="ARBA" id="ARBA00022842"/>
    </source>
</evidence>
<keyword evidence="6" id="KW-0227">DNA damage</keyword>
<dbReference type="InterPro" id="IPR000086">
    <property type="entry name" value="NUDIX_hydrolase_dom"/>
</dbReference>
<evidence type="ECO:0000256" key="5">
    <source>
        <dbReference type="ARBA" id="ARBA00022723"/>
    </source>
</evidence>
<keyword evidence="4" id="KW-0235">DNA replication</keyword>
<evidence type="ECO:0000256" key="4">
    <source>
        <dbReference type="ARBA" id="ARBA00022705"/>
    </source>
</evidence>
<dbReference type="PANTHER" id="PTHR47707:SF1">
    <property type="entry name" value="NUDIX HYDROLASE FAMILY PROTEIN"/>
    <property type="match status" value="1"/>
</dbReference>
<sequence>MSAATHECVGALLVRGEELLLGRRTADREWLPGAWDVFGGHIESGESADAALRRELREELGIVPLRMHALGELSAVKPDSWRLRLYAITAWSGEPRNLQPDEHDALCWCSLADAEEKLGAAHPAFSRLLRAAIASG</sequence>
<evidence type="ECO:0000256" key="17">
    <source>
        <dbReference type="RuleBase" id="RU003476"/>
    </source>
</evidence>
<comment type="catalytic activity">
    <reaction evidence="10">
        <text>8-oxo-dGTP + H2O = 8-oxo-dGMP + diphosphate + H(+)</text>
        <dbReference type="Rhea" id="RHEA:31575"/>
        <dbReference type="ChEBI" id="CHEBI:15377"/>
        <dbReference type="ChEBI" id="CHEBI:15378"/>
        <dbReference type="ChEBI" id="CHEBI:33019"/>
        <dbReference type="ChEBI" id="CHEBI:63224"/>
        <dbReference type="ChEBI" id="CHEBI:77896"/>
        <dbReference type="EC" id="3.6.1.55"/>
    </reaction>
</comment>
<dbReference type="SUPFAM" id="SSF55811">
    <property type="entry name" value="Nudix"/>
    <property type="match status" value="1"/>
</dbReference>
<evidence type="ECO:0000256" key="16">
    <source>
        <dbReference type="ARBA" id="ARBA00042798"/>
    </source>
</evidence>
<dbReference type="InterPro" id="IPR020084">
    <property type="entry name" value="NUDIX_hydrolase_CS"/>
</dbReference>